<feature type="coiled-coil region" evidence="1">
    <location>
        <begin position="24"/>
        <end position="139"/>
    </location>
</feature>
<dbReference type="AlphaFoldDB" id="A0A851XV46"/>
<feature type="region of interest" description="Disordered" evidence="2">
    <location>
        <begin position="217"/>
        <end position="247"/>
    </location>
</feature>
<feature type="non-terminal residue" evidence="3">
    <location>
        <position position="1"/>
    </location>
</feature>
<dbReference type="PANTHER" id="PTHR22414:SF0">
    <property type="entry name" value="LEUCINE ZIPPER PROTEIN 2"/>
    <property type="match status" value="1"/>
</dbReference>
<proteinExistence type="predicted"/>
<dbReference type="EMBL" id="WBNI01000167">
    <property type="protein sequence ID" value="NXD65010.1"/>
    <property type="molecule type" value="Genomic_DNA"/>
</dbReference>
<protein>
    <submittedName>
        <fullName evidence="3">LUZP2 protein</fullName>
    </submittedName>
</protein>
<name>A0A851XV46_EOLRO</name>
<keyword evidence="4" id="KW-1185">Reference proteome</keyword>
<keyword evidence="1" id="KW-0175">Coiled coil</keyword>
<dbReference type="Proteomes" id="UP000637704">
    <property type="component" value="Unassembled WGS sequence"/>
</dbReference>
<gene>
    <name evidence="3" type="primary">Luzp2</name>
    <name evidence="3" type="ORF">EOLROS_R11131</name>
</gene>
<evidence type="ECO:0000313" key="3">
    <source>
        <dbReference type="EMBL" id="NXD65010.1"/>
    </source>
</evidence>
<comment type="caution">
    <text evidence="3">The sequence shown here is derived from an EMBL/GenBank/DDBJ whole genome shotgun (WGS) entry which is preliminary data.</text>
</comment>
<reference evidence="3" key="1">
    <citation type="submission" date="2019-09" db="EMBL/GenBank/DDBJ databases">
        <title>Bird 10,000 Genomes (B10K) Project - Family phase.</title>
        <authorList>
            <person name="Zhang G."/>
        </authorList>
    </citation>
    <scope>NUCLEOTIDE SEQUENCE</scope>
    <source>
        <strain evidence="3">B10K-DU-025-06</strain>
        <tissue evidence="3">Mixed tissue sample</tissue>
    </source>
</reference>
<evidence type="ECO:0000256" key="1">
    <source>
        <dbReference type="SAM" id="Coils"/>
    </source>
</evidence>
<dbReference type="PANTHER" id="PTHR22414">
    <property type="entry name" value="LEUCINE ZIPPER PROTEIN 2"/>
    <property type="match status" value="1"/>
</dbReference>
<feature type="coiled-coil region" evidence="1">
    <location>
        <begin position="168"/>
        <end position="202"/>
    </location>
</feature>
<dbReference type="InterPro" id="IPR026718">
    <property type="entry name" value="Luzp2"/>
</dbReference>
<sequence>SLFSNALKNVLRSHAFLFCVRQGYEELERQLKEVFKERSNILRQLSKTSKELEGIKVNLQSLKNDEASAKNDVQKLLELGQKQREEMKSLQEAFQKQLNEAAEKAEKQQATINFLKTEMERKSKMIRDLQNENKSLKTKLLSGNKLCGIHAEEVSKIASAFSSLFPQAQQLTDLEQKLAVAKDELEKAALDKESQLKALKETVQLCLSSVLHSPPSARNLIPAKPAEKLTTPVGKGSKVPFQVTSTK</sequence>
<feature type="non-terminal residue" evidence="3">
    <location>
        <position position="247"/>
    </location>
</feature>
<organism evidence="3 4">
    <name type="scientific">Eolophus roseicapilla</name>
    <name type="common">Galah cockatoo</name>
    <name type="synonym">Cacatua roseicapilla</name>
    <dbReference type="NCBI Taxonomy" id="176039"/>
    <lineage>
        <taxon>Eukaryota</taxon>
        <taxon>Metazoa</taxon>
        <taxon>Chordata</taxon>
        <taxon>Craniata</taxon>
        <taxon>Vertebrata</taxon>
        <taxon>Euteleostomi</taxon>
        <taxon>Archelosauria</taxon>
        <taxon>Archosauria</taxon>
        <taxon>Dinosauria</taxon>
        <taxon>Saurischia</taxon>
        <taxon>Theropoda</taxon>
        <taxon>Coelurosauria</taxon>
        <taxon>Aves</taxon>
        <taxon>Neognathae</taxon>
        <taxon>Neoaves</taxon>
        <taxon>Telluraves</taxon>
        <taxon>Australaves</taxon>
        <taxon>Psittaciformes</taxon>
        <taxon>Cacatuidae</taxon>
        <taxon>Eolophus</taxon>
    </lineage>
</organism>
<evidence type="ECO:0000313" key="4">
    <source>
        <dbReference type="Proteomes" id="UP000637704"/>
    </source>
</evidence>
<accession>A0A851XV46</accession>
<evidence type="ECO:0000256" key="2">
    <source>
        <dbReference type="SAM" id="MobiDB-lite"/>
    </source>
</evidence>